<accession>A0A3D8LF27</accession>
<dbReference type="InterPro" id="IPR025857">
    <property type="entry name" value="MacB_PCD"/>
</dbReference>
<feature type="transmembrane region" description="Helical" evidence="6">
    <location>
        <begin position="375"/>
        <end position="397"/>
    </location>
</feature>
<keyword evidence="3 6" id="KW-0812">Transmembrane</keyword>
<evidence type="ECO:0000256" key="2">
    <source>
        <dbReference type="ARBA" id="ARBA00022475"/>
    </source>
</evidence>
<dbReference type="AlphaFoldDB" id="A0A3D8LF27"/>
<evidence type="ECO:0000256" key="6">
    <source>
        <dbReference type="SAM" id="Phobius"/>
    </source>
</evidence>
<dbReference type="EMBL" id="QRGR01000007">
    <property type="protein sequence ID" value="RDV15973.1"/>
    <property type="molecule type" value="Genomic_DNA"/>
</dbReference>
<feature type="transmembrane region" description="Helical" evidence="6">
    <location>
        <begin position="665"/>
        <end position="686"/>
    </location>
</feature>
<feature type="domain" description="ABC3 transporter permease C-terminal" evidence="7">
    <location>
        <begin position="666"/>
        <end position="778"/>
    </location>
</feature>
<feature type="transmembrane region" description="Helical" evidence="6">
    <location>
        <begin position="717"/>
        <end position="736"/>
    </location>
</feature>
<dbReference type="OrthoDB" id="5933722at2"/>
<keyword evidence="2" id="KW-1003">Cell membrane</keyword>
<feature type="transmembrane region" description="Helical" evidence="6">
    <location>
        <begin position="284"/>
        <end position="303"/>
    </location>
</feature>
<dbReference type="PANTHER" id="PTHR30572">
    <property type="entry name" value="MEMBRANE COMPONENT OF TRANSPORTER-RELATED"/>
    <property type="match status" value="1"/>
</dbReference>
<dbReference type="Pfam" id="PF02687">
    <property type="entry name" value="FtsX"/>
    <property type="match status" value="2"/>
</dbReference>
<feature type="transmembrane region" description="Helical" evidence="6">
    <location>
        <begin position="337"/>
        <end position="355"/>
    </location>
</feature>
<evidence type="ECO:0000256" key="4">
    <source>
        <dbReference type="ARBA" id="ARBA00022989"/>
    </source>
</evidence>
<reference evidence="10" key="1">
    <citation type="submission" date="2018-08" db="EMBL/GenBank/DDBJ databases">
        <authorList>
            <person name="Liu Z.-W."/>
            <person name="Du Z.-J."/>
        </authorList>
    </citation>
    <scope>NUCLEOTIDE SEQUENCE [LARGE SCALE GENOMIC DNA]</scope>
    <source>
        <strain evidence="10">H4X</strain>
    </source>
</reference>
<evidence type="ECO:0000313" key="10">
    <source>
        <dbReference type="Proteomes" id="UP000256708"/>
    </source>
</evidence>
<dbReference type="Pfam" id="PF12704">
    <property type="entry name" value="MacB_PCD"/>
    <property type="match status" value="1"/>
</dbReference>
<proteinExistence type="predicted"/>
<evidence type="ECO:0000313" key="9">
    <source>
        <dbReference type="EMBL" id="RDV15973.1"/>
    </source>
</evidence>
<dbReference type="InterPro" id="IPR003838">
    <property type="entry name" value="ABC3_permease_C"/>
</dbReference>
<organism evidence="9 10">
    <name type="scientific">Pontibacter diazotrophicus</name>
    <dbReference type="NCBI Taxonomy" id="1400979"/>
    <lineage>
        <taxon>Bacteria</taxon>
        <taxon>Pseudomonadati</taxon>
        <taxon>Bacteroidota</taxon>
        <taxon>Cytophagia</taxon>
        <taxon>Cytophagales</taxon>
        <taxon>Hymenobacteraceae</taxon>
        <taxon>Pontibacter</taxon>
    </lineage>
</organism>
<evidence type="ECO:0000259" key="8">
    <source>
        <dbReference type="Pfam" id="PF12704"/>
    </source>
</evidence>
<sequence length="785" mass="87889">MFQHSLLLIYRNFKRFKSTFFINLAGLSTGLACTLLIFLWVNDEVSTDKFYENDSQLFQVMTNHDNSESIETWESGPGLLAEALAEELPEVSYAASSSIIPDMFTISKKENHISATGQFVSKDFFHVFSYHLIQGDKDQVLKDKNAIVISEALALKLFNTTQNVVGKTVEWQILQFKKPVVVSGVFENIPPNSSAQYDFVLSFEEFKDMLGSGIHWDNHNAETFLLLREGTGPHQFNNKISGFIKSKLPASNVSLFIRPFSDKYLYDNYENGVQAGGRIEYVKLFSMIAIFILVIACINFMNLSTAKASRRIKEVGIKKAMGASRESLVFQYMGESMLMAFASLIVALMLVELSLAPFNQITGKQLALSFDAHFVLAALGVTFLTGLLAGSYPALYLSGFKPAIVLRGKLDSLGGELWARKGLVVFQFALSVILIVSVLVVYKQIEYVQTKNLGYNKDNIIYFSAEGKVQTNLNTFLSEAKRIPGVIHASSGGSIISDHGSTIGLMWEGKNKDDVAFQTVAVNYDMIETLGINMKEGRTFSRDFGADTSKIIFNEAAIKAMGMKDPIGKVVNLWGEDKKIIGVAKDFHFQSLHERVKPMFFRLEPITAMKVMVKIEAGREKETIEKLQQFYTGYNPGFVFDYRFLNEDYQELYAAEQRVAVLSKYFAGLAILISCLGLFGLAAFTAERRLKEIGVRKVLGASEFNIVYLLSSDFTKLVLTSILIALPLSYLIVTYWLDNFAYRIDLELWYFMSAGLIALLVAWFTVGMQAVKAARTNPSQCLKDV</sequence>
<evidence type="ECO:0000259" key="7">
    <source>
        <dbReference type="Pfam" id="PF02687"/>
    </source>
</evidence>
<feature type="transmembrane region" description="Helical" evidence="6">
    <location>
        <begin position="748"/>
        <end position="766"/>
    </location>
</feature>
<evidence type="ECO:0000256" key="3">
    <source>
        <dbReference type="ARBA" id="ARBA00022692"/>
    </source>
</evidence>
<feature type="transmembrane region" description="Helical" evidence="6">
    <location>
        <begin position="20"/>
        <end position="41"/>
    </location>
</feature>
<feature type="domain" description="ABC3 transporter permease C-terminal" evidence="7">
    <location>
        <begin position="287"/>
        <end position="400"/>
    </location>
</feature>
<feature type="transmembrane region" description="Helical" evidence="6">
    <location>
        <begin position="418"/>
        <end position="442"/>
    </location>
</feature>
<feature type="domain" description="MacB-like periplasmic core" evidence="8">
    <location>
        <begin position="21"/>
        <end position="240"/>
    </location>
</feature>
<evidence type="ECO:0000256" key="5">
    <source>
        <dbReference type="ARBA" id="ARBA00023136"/>
    </source>
</evidence>
<keyword evidence="5 6" id="KW-0472">Membrane</keyword>
<dbReference type="GO" id="GO:0022857">
    <property type="term" value="F:transmembrane transporter activity"/>
    <property type="evidence" value="ECO:0007669"/>
    <property type="project" value="TreeGrafter"/>
</dbReference>
<gene>
    <name evidence="9" type="ORF">DXT99_08005</name>
</gene>
<protein>
    <submittedName>
        <fullName evidence="9">ABC transporter permease</fullName>
    </submittedName>
</protein>
<keyword evidence="4 6" id="KW-1133">Transmembrane helix</keyword>
<comment type="caution">
    <text evidence="9">The sequence shown here is derived from an EMBL/GenBank/DDBJ whole genome shotgun (WGS) entry which is preliminary data.</text>
</comment>
<dbReference type="Proteomes" id="UP000256708">
    <property type="component" value="Unassembled WGS sequence"/>
</dbReference>
<dbReference type="InterPro" id="IPR050250">
    <property type="entry name" value="Macrolide_Exporter_MacB"/>
</dbReference>
<comment type="subcellular location">
    <subcellularLocation>
        <location evidence="1">Cell membrane</location>
        <topology evidence="1">Multi-pass membrane protein</topology>
    </subcellularLocation>
</comment>
<evidence type="ECO:0000256" key="1">
    <source>
        <dbReference type="ARBA" id="ARBA00004651"/>
    </source>
</evidence>
<keyword evidence="10" id="KW-1185">Reference proteome</keyword>
<dbReference type="GO" id="GO:0005886">
    <property type="term" value="C:plasma membrane"/>
    <property type="evidence" value="ECO:0007669"/>
    <property type="project" value="UniProtKB-SubCell"/>
</dbReference>
<dbReference type="PANTHER" id="PTHR30572:SF18">
    <property type="entry name" value="ABC-TYPE MACROLIDE FAMILY EXPORT SYSTEM PERMEASE COMPONENT 2"/>
    <property type="match status" value="1"/>
</dbReference>
<name>A0A3D8LF27_9BACT</name>